<evidence type="ECO:0000256" key="4">
    <source>
        <dbReference type="ARBA" id="ARBA00022989"/>
    </source>
</evidence>
<evidence type="ECO:0000256" key="5">
    <source>
        <dbReference type="ARBA" id="ARBA00023136"/>
    </source>
</evidence>
<dbReference type="GO" id="GO:0016020">
    <property type="term" value="C:membrane"/>
    <property type="evidence" value="ECO:0007669"/>
    <property type="project" value="UniProtKB-SubCell"/>
</dbReference>
<dbReference type="EMBL" id="NCKU01006997">
    <property type="protein sequence ID" value="RWS02983.1"/>
    <property type="molecule type" value="Genomic_DNA"/>
</dbReference>
<protein>
    <submittedName>
        <fullName evidence="8">Transmembrane protein 151B-like protein</fullName>
    </submittedName>
</protein>
<evidence type="ECO:0000256" key="6">
    <source>
        <dbReference type="SAM" id="Phobius"/>
    </source>
</evidence>
<evidence type="ECO:0000313" key="9">
    <source>
        <dbReference type="Proteomes" id="UP000285301"/>
    </source>
</evidence>
<comment type="subcellular location">
    <subcellularLocation>
        <location evidence="1">Membrane</location>
        <topology evidence="1">Multi-pass membrane protein</topology>
    </subcellularLocation>
</comment>
<evidence type="ECO:0000256" key="3">
    <source>
        <dbReference type="ARBA" id="ARBA00022692"/>
    </source>
</evidence>
<comment type="similarity">
    <text evidence="2">Belongs to the TMEM151 family.</text>
</comment>
<dbReference type="OrthoDB" id="190434at2759"/>
<evidence type="ECO:0000256" key="2">
    <source>
        <dbReference type="ARBA" id="ARBA00009583"/>
    </source>
</evidence>
<dbReference type="STRING" id="1965070.A0A3S3PP45"/>
<dbReference type="Proteomes" id="UP000285301">
    <property type="component" value="Unassembled WGS sequence"/>
</dbReference>
<feature type="non-terminal residue" evidence="8">
    <location>
        <position position="1"/>
    </location>
</feature>
<sequence>SFPITTRRKVSPCDDGYIYIPIVFVVMLYMVYLVECWHSSTRLELIHKMDANAIYDHIQQMRESQPIIWWKAVCYHYIRRTRQITRYRNGEAYTTTQIYYERVNTHVAASCFSYGSCGVKDISKKLIDLEKFPTTKIRFSKGFAFANLEAANEFEDQRGRFFQENERRDDYLEMREGLDLVGCNFREYMVSFANKNRLPWYISHFSFWLFSFFLLSWPLRVLIEFKTSYLHYQITKLFGSNFATPAINRATTVDSIDLINNCVIAPSYSEAVLVSQRNQLLGEEDRDANAESLDAVNGMMKICSENSDNRSVSILSSHLPNSCSRQSLVINGQMVYFVSPLQTNDEPVISRRSSIRHVDIDTVENPPNYEEALLHCRPVFANATFLNLSPLRRSITSQDFIKRLTSHLRRPWGSTLDVRDGLRLCPEIQL</sequence>
<keyword evidence="4 6" id="KW-1133">Transmembrane helix</keyword>
<keyword evidence="5 6" id="KW-0472">Membrane</keyword>
<keyword evidence="9" id="KW-1185">Reference proteome</keyword>
<dbReference type="Pfam" id="PF14857">
    <property type="entry name" value="TMEM151"/>
    <property type="match status" value="1"/>
</dbReference>
<comment type="caution">
    <text evidence="8">The sequence shown here is derived from an EMBL/GenBank/DDBJ whole genome shotgun (WGS) entry which is preliminary data.</text>
</comment>
<name>A0A3S3PP45_9ACAR</name>
<reference evidence="8" key="2">
    <citation type="submission" date="2018-11" db="EMBL/GenBank/DDBJ databases">
        <title>Trombidioid mite genomics.</title>
        <authorList>
            <person name="Dong X."/>
        </authorList>
    </citation>
    <scope>NUCLEOTIDE SEQUENCE</scope>
    <source>
        <strain evidence="8">UoL-WK</strain>
    </source>
</reference>
<organism evidence="8 9">
    <name type="scientific">Dinothrombium tinctorium</name>
    <dbReference type="NCBI Taxonomy" id="1965070"/>
    <lineage>
        <taxon>Eukaryota</taxon>
        <taxon>Metazoa</taxon>
        <taxon>Ecdysozoa</taxon>
        <taxon>Arthropoda</taxon>
        <taxon>Chelicerata</taxon>
        <taxon>Arachnida</taxon>
        <taxon>Acari</taxon>
        <taxon>Acariformes</taxon>
        <taxon>Trombidiformes</taxon>
        <taxon>Prostigmata</taxon>
        <taxon>Anystina</taxon>
        <taxon>Parasitengona</taxon>
        <taxon>Trombidioidea</taxon>
        <taxon>Trombidiidae</taxon>
        <taxon>Dinothrombium</taxon>
    </lineage>
</organism>
<reference evidence="8 9" key="1">
    <citation type="journal article" date="2018" name="Gigascience">
        <title>Genomes of trombidid mites reveal novel predicted allergens and laterally-transferred genes associated with secondary metabolism.</title>
        <authorList>
            <person name="Dong X."/>
            <person name="Chaisiri K."/>
            <person name="Xia D."/>
            <person name="Armstrong S.D."/>
            <person name="Fang Y."/>
            <person name="Donnelly M.J."/>
            <person name="Kadowaki T."/>
            <person name="McGarry J.W."/>
            <person name="Darby A.C."/>
            <person name="Makepeace B.L."/>
        </authorList>
    </citation>
    <scope>NUCLEOTIDE SEQUENCE [LARGE SCALE GENOMIC DNA]</scope>
    <source>
        <strain evidence="8">UoL-WK</strain>
    </source>
</reference>
<dbReference type="PANTHER" id="PTHR31893">
    <property type="entry name" value="TRANSMEMBRANE PROTEIN 151 HOMOLOG"/>
    <property type="match status" value="1"/>
</dbReference>
<dbReference type="EMBL" id="NCKU01000223">
    <property type="protein sequence ID" value="RWS16478.1"/>
    <property type="molecule type" value="Genomic_DNA"/>
</dbReference>
<feature type="transmembrane region" description="Helical" evidence="6">
    <location>
        <begin position="198"/>
        <end position="219"/>
    </location>
</feature>
<dbReference type="AlphaFoldDB" id="A0A3S3PP45"/>
<keyword evidence="3 6" id="KW-0812">Transmembrane</keyword>
<evidence type="ECO:0000313" key="8">
    <source>
        <dbReference type="EMBL" id="RWS16478.1"/>
    </source>
</evidence>
<evidence type="ECO:0000313" key="7">
    <source>
        <dbReference type="EMBL" id="RWS02983.1"/>
    </source>
</evidence>
<dbReference type="PANTHER" id="PTHR31893:SF5">
    <property type="entry name" value="TRANSMEMBRANE PROTEIN 151 HOMOLOG"/>
    <property type="match status" value="1"/>
</dbReference>
<proteinExistence type="inferred from homology"/>
<feature type="transmembrane region" description="Helical" evidence="6">
    <location>
        <begin position="16"/>
        <end position="34"/>
    </location>
</feature>
<gene>
    <name evidence="8" type="ORF">B4U79_01365</name>
    <name evidence="7" type="ORF">B4U79_04748</name>
</gene>
<accession>A0A3S3PP45</accession>
<dbReference type="InterPro" id="IPR026767">
    <property type="entry name" value="Tmem151"/>
</dbReference>
<evidence type="ECO:0000256" key="1">
    <source>
        <dbReference type="ARBA" id="ARBA00004141"/>
    </source>
</evidence>